<comment type="caution">
    <text evidence="1">The sequence shown here is derived from an EMBL/GenBank/DDBJ whole genome shotgun (WGS) entry which is preliminary data.</text>
</comment>
<keyword evidence="2" id="KW-1185">Reference proteome</keyword>
<feature type="non-terminal residue" evidence="1">
    <location>
        <position position="1"/>
    </location>
</feature>
<name>A0AAV0BHS0_PHAPC</name>
<protein>
    <submittedName>
        <fullName evidence="1">Uncharacterized protein</fullName>
    </submittedName>
</protein>
<evidence type="ECO:0000313" key="2">
    <source>
        <dbReference type="Proteomes" id="UP001153365"/>
    </source>
</evidence>
<gene>
    <name evidence="1" type="ORF">PPACK8108_LOCUS20185</name>
</gene>
<dbReference type="EMBL" id="CALTRL010005738">
    <property type="protein sequence ID" value="CAH7685620.1"/>
    <property type="molecule type" value="Genomic_DNA"/>
</dbReference>
<sequence length="249" mass="28253">AFETRQVDEMTAKGRECWLGQSRFSRPVDGIDRVFIKLVRHLVQTDCKKALVLGFWLRSSLDNETWSHYDLGQMVGRVKSEDSGKGGVGRVRWLNGELVVGSIFQEGKGESRETPHSMMMMTVEVVLVLSACMYVSCSTNYKLRKGDEFDWAIAQILFDWCDGVEVTTIVVYLAFLNLRCDDCKDLDRGWAAVERRLGFCETRLQKTCESHLHSKSPKKDQVEDVSETVRIFRSTRTQTAAACDAGSYP</sequence>
<organism evidence="1 2">
    <name type="scientific">Phakopsora pachyrhizi</name>
    <name type="common">Asian soybean rust disease fungus</name>
    <dbReference type="NCBI Taxonomy" id="170000"/>
    <lineage>
        <taxon>Eukaryota</taxon>
        <taxon>Fungi</taxon>
        <taxon>Dikarya</taxon>
        <taxon>Basidiomycota</taxon>
        <taxon>Pucciniomycotina</taxon>
        <taxon>Pucciniomycetes</taxon>
        <taxon>Pucciniales</taxon>
        <taxon>Phakopsoraceae</taxon>
        <taxon>Phakopsora</taxon>
    </lineage>
</organism>
<dbReference type="AlphaFoldDB" id="A0AAV0BHS0"/>
<reference evidence="1" key="1">
    <citation type="submission" date="2022-06" db="EMBL/GenBank/DDBJ databases">
        <authorList>
            <consortium name="SYNGENTA / RWTH Aachen University"/>
        </authorList>
    </citation>
    <scope>NUCLEOTIDE SEQUENCE</scope>
</reference>
<dbReference type="Proteomes" id="UP001153365">
    <property type="component" value="Unassembled WGS sequence"/>
</dbReference>
<accession>A0AAV0BHS0</accession>
<evidence type="ECO:0000313" key="1">
    <source>
        <dbReference type="EMBL" id="CAH7685620.1"/>
    </source>
</evidence>
<proteinExistence type="predicted"/>